<dbReference type="Proteomes" id="UP000078561">
    <property type="component" value="Unassembled WGS sequence"/>
</dbReference>
<organism evidence="3">
    <name type="scientific">Absidia glauca</name>
    <name type="common">Pin mould</name>
    <dbReference type="NCBI Taxonomy" id="4829"/>
    <lineage>
        <taxon>Eukaryota</taxon>
        <taxon>Fungi</taxon>
        <taxon>Fungi incertae sedis</taxon>
        <taxon>Mucoromycota</taxon>
        <taxon>Mucoromycotina</taxon>
        <taxon>Mucoromycetes</taxon>
        <taxon>Mucorales</taxon>
        <taxon>Cunninghamellaceae</taxon>
        <taxon>Absidia</taxon>
    </lineage>
</organism>
<dbReference type="OrthoDB" id="2283484at2759"/>
<dbReference type="InParanoid" id="A0A168PWU3"/>
<dbReference type="InterPro" id="IPR013087">
    <property type="entry name" value="Znf_C2H2_type"/>
</dbReference>
<evidence type="ECO:0000313" key="4">
    <source>
        <dbReference type="Proteomes" id="UP000078561"/>
    </source>
</evidence>
<name>A0A168PWU3_ABSGL</name>
<proteinExistence type="predicted"/>
<reference evidence="3" key="1">
    <citation type="submission" date="2016-04" db="EMBL/GenBank/DDBJ databases">
        <authorList>
            <person name="Evans L.H."/>
            <person name="Alamgir A."/>
            <person name="Owens N."/>
            <person name="Weber N.D."/>
            <person name="Virtaneva K."/>
            <person name="Barbian K."/>
            <person name="Babar A."/>
            <person name="Rosenke K."/>
        </authorList>
    </citation>
    <scope>NUCLEOTIDE SEQUENCE [LARGE SCALE GENOMIC DNA]</scope>
    <source>
        <strain evidence="3">CBS 101.48</strain>
    </source>
</reference>
<dbReference type="PROSITE" id="PS00028">
    <property type="entry name" value="ZINC_FINGER_C2H2_1"/>
    <property type="match status" value="1"/>
</dbReference>
<gene>
    <name evidence="3" type="primary">ABSGL_08936.1 scaffold 10588</name>
</gene>
<dbReference type="AlphaFoldDB" id="A0A168PWU3"/>
<accession>A0A168PWU3</accession>
<evidence type="ECO:0000256" key="1">
    <source>
        <dbReference type="PROSITE-ProRule" id="PRU00042"/>
    </source>
</evidence>
<protein>
    <recommendedName>
        <fullName evidence="2">C2H2-type domain-containing protein</fullName>
    </recommendedName>
</protein>
<feature type="domain" description="C2H2-type" evidence="2">
    <location>
        <begin position="43"/>
        <end position="67"/>
    </location>
</feature>
<keyword evidence="4" id="KW-1185">Reference proteome</keyword>
<keyword evidence="1" id="KW-0863">Zinc-finger</keyword>
<dbReference type="PROSITE" id="PS50157">
    <property type="entry name" value="ZINC_FINGER_C2H2_2"/>
    <property type="match status" value="1"/>
</dbReference>
<keyword evidence="1" id="KW-0862">Zinc</keyword>
<dbReference type="GO" id="GO:0008270">
    <property type="term" value="F:zinc ion binding"/>
    <property type="evidence" value="ECO:0007669"/>
    <property type="project" value="UniProtKB-KW"/>
</dbReference>
<keyword evidence="1" id="KW-0479">Metal-binding</keyword>
<evidence type="ECO:0000259" key="2">
    <source>
        <dbReference type="PROSITE" id="PS50157"/>
    </source>
</evidence>
<dbReference type="EMBL" id="LT554051">
    <property type="protein sequence ID" value="SAM03118.1"/>
    <property type="molecule type" value="Genomic_DNA"/>
</dbReference>
<sequence length="67" mass="7653">MEEDSLTTTTTSHISSSDLLAHHEETLALFPCKTAFRRSSSGFRCDSCQRRFHSIGNLSNHQQLYQH</sequence>
<evidence type="ECO:0000313" key="3">
    <source>
        <dbReference type="EMBL" id="SAM03118.1"/>
    </source>
</evidence>